<dbReference type="InterPro" id="IPR023606">
    <property type="entry name" value="CoA-Trfase_III_dom_1_sf"/>
</dbReference>
<proteinExistence type="predicted"/>
<dbReference type="InterPro" id="IPR050509">
    <property type="entry name" value="CoA-transferase_III"/>
</dbReference>
<dbReference type="AlphaFoldDB" id="A0A375E098"/>
<reference evidence="1" key="1">
    <citation type="submission" date="2018-01" db="EMBL/GenBank/DDBJ databases">
        <authorList>
            <person name="Clerissi C."/>
        </authorList>
    </citation>
    <scope>NUCLEOTIDE SEQUENCE</scope>
    <source>
        <strain evidence="1">Cupriavidus taiwanensis STM 8556</strain>
    </source>
</reference>
<gene>
    <name evidence="1" type="ORF">CBM2613_A240003</name>
</gene>
<dbReference type="SUPFAM" id="SSF89796">
    <property type="entry name" value="CoA-transferase family III (CaiB/BaiF)"/>
    <property type="match status" value="2"/>
</dbReference>
<dbReference type="Gene3D" id="3.40.50.10540">
    <property type="entry name" value="Crotonobetainyl-coa:carnitine coa-transferase, domain 1"/>
    <property type="match status" value="2"/>
</dbReference>
<dbReference type="Proteomes" id="UP000256952">
    <property type="component" value="Chromosome CBM2613_a"/>
</dbReference>
<accession>A0A375E098</accession>
<dbReference type="GO" id="GO:0033608">
    <property type="term" value="F:formyl-CoA transferase activity"/>
    <property type="evidence" value="ECO:0007669"/>
    <property type="project" value="UniProtKB-EC"/>
</dbReference>
<dbReference type="RefSeq" id="WP_116331061.1">
    <property type="nucleotide sequence ID" value="NZ_LT992559.1"/>
</dbReference>
<dbReference type="InterPro" id="IPR044855">
    <property type="entry name" value="CoA-Trfase_III_dom3_sf"/>
</dbReference>
<name>A0A375E098_9BURK</name>
<dbReference type="PANTHER" id="PTHR48228:SF4">
    <property type="entry name" value="BLR3030 PROTEIN"/>
    <property type="match status" value="1"/>
</dbReference>
<dbReference type="EC" id="2.8.3.16" evidence="1"/>
<organism evidence="1">
    <name type="scientific">Cupriavidus taiwanensis</name>
    <dbReference type="NCBI Taxonomy" id="164546"/>
    <lineage>
        <taxon>Bacteria</taxon>
        <taxon>Pseudomonadati</taxon>
        <taxon>Pseudomonadota</taxon>
        <taxon>Betaproteobacteria</taxon>
        <taxon>Burkholderiales</taxon>
        <taxon>Burkholderiaceae</taxon>
        <taxon>Cupriavidus</taxon>
    </lineage>
</organism>
<keyword evidence="1" id="KW-0808">Transferase</keyword>
<dbReference type="Pfam" id="PF02515">
    <property type="entry name" value="CoA_transf_3"/>
    <property type="match status" value="1"/>
</dbReference>
<evidence type="ECO:0000313" key="1">
    <source>
        <dbReference type="EMBL" id="SOZ58693.1"/>
    </source>
</evidence>
<protein>
    <submittedName>
        <fullName evidence="1">Formyl-coenzyme A transferase, CaiB/BaiF family</fullName>
        <ecNumber evidence="1">2.8.3.16</ecNumber>
    </submittedName>
</protein>
<dbReference type="PANTHER" id="PTHR48228">
    <property type="entry name" value="SUCCINYL-COA--D-CITRAMALATE COA-TRANSFERASE"/>
    <property type="match status" value="1"/>
</dbReference>
<comment type="caution">
    <text evidence="1">The sequence shown here is derived from an EMBL/GenBank/DDBJ whole genome shotgun (WGS) entry which is preliminary data.</text>
</comment>
<sequence length="486" mass="51529">MNAPTAAAQVPPMPLDVVGALWRDAGLPDAALARLRLDGAEPVLPSSFAVGTAAQASLAASALAAATLWQGRSGRWQEVSVDMRHAITEFRSERYLRVDGGPAPELWDKIAGIYRCGDGRWVRLHTNFPHHRDGVLRLLGCAYDKAAVQAALEKWEAEAFESAASDAGLVVAALRSFDEWDRHPQAAALRGLPPLTLERIGDAPPQPLPAPVSAPVSAGEQPLSGVRVLDFTRIIAGPVAGRTLAAHGADVLLVTAPHLPSIAPLVIDTGRGKRSCQLDLRDADDKRTLHKLLHGADVMVQGYRPGGLAELGVGPEAAARARPGIVYVSLSAYGHVGPWAHKRGFDSLVQTATGFNHAEAEAGGSKDGINMPRPLPAQVLDHAAGYLLAFGAMAALHRRAVEGGSWHVRVSLAQVGQWLRGLGRVADGLKAPEQKIDDVADLLEAVPSGFGMLTVVRHAAQLSETPARWTLPSEPLGTHAPEWLPR</sequence>
<dbReference type="Gene3D" id="3.30.1540.10">
    <property type="entry name" value="formyl-coa transferase, domain 3"/>
    <property type="match status" value="1"/>
</dbReference>
<dbReference type="InterPro" id="IPR003673">
    <property type="entry name" value="CoA-Trfase_fam_III"/>
</dbReference>
<dbReference type="EMBL" id="OFTH01000017">
    <property type="protein sequence ID" value="SOZ58693.1"/>
    <property type="molecule type" value="Genomic_DNA"/>
</dbReference>